<proteinExistence type="predicted"/>
<dbReference type="OrthoDB" id="8478237at2"/>
<evidence type="ECO:0000313" key="2">
    <source>
        <dbReference type="Proteomes" id="UP000325255"/>
    </source>
</evidence>
<name>A0A5M6IWP7_9PROT</name>
<evidence type="ECO:0000313" key="1">
    <source>
        <dbReference type="EMBL" id="KAA5611805.1"/>
    </source>
</evidence>
<dbReference type="EMBL" id="VWPK01000017">
    <property type="protein sequence ID" value="KAA5611805.1"/>
    <property type="molecule type" value="Genomic_DNA"/>
</dbReference>
<keyword evidence="2" id="KW-1185">Reference proteome</keyword>
<protein>
    <submittedName>
        <fullName evidence="1">Uncharacterized protein</fullName>
    </submittedName>
</protein>
<dbReference type="RefSeq" id="WP_150041039.1">
    <property type="nucleotide sequence ID" value="NZ_OW485605.1"/>
</dbReference>
<dbReference type="AlphaFoldDB" id="A0A5M6IWP7"/>
<organism evidence="1 2">
    <name type="scientific">Rhodovastum atsumiense</name>
    <dbReference type="NCBI Taxonomy" id="504468"/>
    <lineage>
        <taxon>Bacteria</taxon>
        <taxon>Pseudomonadati</taxon>
        <taxon>Pseudomonadota</taxon>
        <taxon>Alphaproteobacteria</taxon>
        <taxon>Acetobacterales</taxon>
        <taxon>Acetobacteraceae</taxon>
        <taxon>Rhodovastum</taxon>
    </lineage>
</organism>
<sequence length="308" mass="33403">MPNNVLKTIKLTGHFTALSPVSHIGEVVSTTAYLAQDIIVQPDGSVVEVFSYSGNGWRGGLRDIMARRVCAALDCRLPGDAFHLLFSGGRLDMAEKRVDLEAARRIRATVPMLALLGGGVGSEILQGRLRVTNSYPLCREAIPVLPEEDHAEASVIRYGSLTWEKEFSRKDDGKLGWTADWLARDEAPRNTRVADQMRMTSELLAPGAKLRTEIHGAYVSRVELGCLVAALNDFGASPFIGGQNNKGHGLVRLAYALVADGKRHEGFVRVCPHDGVRLSPFAREVMGEYEAHLAASVDAVKEVLGCAA</sequence>
<gene>
    <name evidence="1" type="ORF">F1189_12250</name>
</gene>
<dbReference type="Proteomes" id="UP000325255">
    <property type="component" value="Unassembled WGS sequence"/>
</dbReference>
<accession>A0A5M6IWP7</accession>
<reference evidence="1 2" key="1">
    <citation type="submission" date="2019-09" db="EMBL/GenBank/DDBJ databases">
        <title>Genome sequence of Rhodovastum atsumiense, a diverse member of the Acetobacteraceae family of non-sulfur purple photosynthetic bacteria.</title>
        <authorList>
            <person name="Meyer T."/>
            <person name="Kyndt J."/>
        </authorList>
    </citation>
    <scope>NUCLEOTIDE SEQUENCE [LARGE SCALE GENOMIC DNA]</scope>
    <source>
        <strain evidence="1 2">DSM 21279</strain>
    </source>
</reference>
<comment type="caution">
    <text evidence="1">The sequence shown here is derived from an EMBL/GenBank/DDBJ whole genome shotgun (WGS) entry which is preliminary data.</text>
</comment>